<dbReference type="PANTHER" id="PTHR10151:SF120">
    <property type="entry name" value="BIS(5'-ADENOSYL)-TRIPHOSPHATASE"/>
    <property type="match status" value="1"/>
</dbReference>
<dbReference type="InterPro" id="IPR002591">
    <property type="entry name" value="Phosphodiest/P_Trfase"/>
</dbReference>
<accession>A0ABW3TKT5</accession>
<dbReference type="EMBL" id="JBHTLY010000001">
    <property type="protein sequence ID" value="MFD1200834.1"/>
    <property type="molecule type" value="Genomic_DNA"/>
</dbReference>
<dbReference type="Pfam" id="PF01663">
    <property type="entry name" value="Phosphodiest"/>
    <property type="match status" value="1"/>
</dbReference>
<sequence length="419" mass="44141">MLPTATDNGGRLAAILPTGIAALALGNARSPQAAHDALIAAAGLAPGLPAGPNEVAAALPLIPALHSLVVVVVDGLGSANLKARAGHAPTVSSLQQRRITTVTPSTTAAALTTLTTGRLPAEHGLIGYRIMHPELGLLSPLRDWEGISDTREWQRAAPLFEHAEALGLRARAYGRPAHAESGLTRAILRGADYSGGDRIAERFAAARRDLAGGEPTLAYLYVDELDRAGHQHGWQSEAWSSRLEQLDLALADFMTGLPSETGLVVTADHGMVDVAAHQHIVFDLGAPEFAEVRAFGGEPRFRSFYLTPEADPRAFAERLRALEGRRAWVATRDEVFAAGLFGTRVSPGVRERVGDVLLAARSQCAYYATSDEQSSFELVGQHGSWTDEERGIPLLLGGALAGTGFAKAVELVAAAATAS</sequence>
<organism evidence="1 2">
    <name type="scientific">Leucobacter albus</name>
    <dbReference type="NCBI Taxonomy" id="272210"/>
    <lineage>
        <taxon>Bacteria</taxon>
        <taxon>Bacillati</taxon>
        <taxon>Actinomycetota</taxon>
        <taxon>Actinomycetes</taxon>
        <taxon>Micrococcales</taxon>
        <taxon>Microbacteriaceae</taxon>
        <taxon>Leucobacter</taxon>
    </lineage>
</organism>
<reference evidence="2" key="1">
    <citation type="journal article" date="2019" name="Int. J. Syst. Evol. Microbiol.">
        <title>The Global Catalogue of Microorganisms (GCM) 10K type strain sequencing project: providing services to taxonomists for standard genome sequencing and annotation.</title>
        <authorList>
            <consortium name="The Broad Institute Genomics Platform"/>
            <consortium name="The Broad Institute Genome Sequencing Center for Infectious Disease"/>
            <person name="Wu L."/>
            <person name="Ma J."/>
        </authorList>
    </citation>
    <scope>NUCLEOTIDE SEQUENCE [LARGE SCALE GENOMIC DNA]</scope>
    <source>
        <strain evidence="2">CCUG 50213</strain>
    </source>
</reference>
<proteinExistence type="predicted"/>
<dbReference type="InterPro" id="IPR017850">
    <property type="entry name" value="Alkaline_phosphatase_core_sf"/>
</dbReference>
<keyword evidence="2" id="KW-1185">Reference proteome</keyword>
<name>A0ABW3TKT5_9MICO</name>
<dbReference type="Proteomes" id="UP001597181">
    <property type="component" value="Unassembled WGS sequence"/>
</dbReference>
<evidence type="ECO:0000313" key="1">
    <source>
        <dbReference type="EMBL" id="MFD1200834.1"/>
    </source>
</evidence>
<dbReference type="Gene3D" id="3.40.720.10">
    <property type="entry name" value="Alkaline Phosphatase, subunit A"/>
    <property type="match status" value="1"/>
</dbReference>
<dbReference type="SUPFAM" id="SSF53649">
    <property type="entry name" value="Alkaline phosphatase-like"/>
    <property type="match status" value="1"/>
</dbReference>
<protein>
    <submittedName>
        <fullName evidence="1">Nucleotide pyrophosphatase/phosphodiesterase family protein</fullName>
    </submittedName>
</protein>
<evidence type="ECO:0000313" key="2">
    <source>
        <dbReference type="Proteomes" id="UP001597181"/>
    </source>
</evidence>
<dbReference type="PANTHER" id="PTHR10151">
    <property type="entry name" value="ECTONUCLEOTIDE PYROPHOSPHATASE/PHOSPHODIESTERASE"/>
    <property type="match status" value="1"/>
</dbReference>
<comment type="caution">
    <text evidence="1">The sequence shown here is derived from an EMBL/GenBank/DDBJ whole genome shotgun (WGS) entry which is preliminary data.</text>
</comment>
<dbReference type="RefSeq" id="WP_343959405.1">
    <property type="nucleotide sequence ID" value="NZ_BAAAKZ010000003.1"/>
</dbReference>
<gene>
    <name evidence="1" type="ORF">ACFQ3U_02865</name>
</gene>